<dbReference type="InterPro" id="IPR036179">
    <property type="entry name" value="Ig-like_dom_sf"/>
</dbReference>
<evidence type="ECO:0000313" key="10">
    <source>
        <dbReference type="Proteomes" id="UP001445076"/>
    </source>
</evidence>
<feature type="domain" description="Ig-like" evidence="7">
    <location>
        <begin position="470"/>
        <end position="554"/>
    </location>
</feature>
<keyword evidence="3" id="KW-1015">Disulfide bond</keyword>
<feature type="domain" description="Fibronectin type-III" evidence="8">
    <location>
        <begin position="576"/>
        <end position="674"/>
    </location>
</feature>
<keyword evidence="5" id="KW-0812">Transmembrane</keyword>
<evidence type="ECO:0000259" key="7">
    <source>
        <dbReference type="PROSITE" id="PS50835"/>
    </source>
</evidence>
<feature type="signal peptide" evidence="6">
    <location>
        <begin position="1"/>
        <end position="21"/>
    </location>
</feature>
<organism evidence="9 10">
    <name type="scientific">Cherax quadricarinatus</name>
    <name type="common">Australian red claw crayfish</name>
    <dbReference type="NCBI Taxonomy" id="27406"/>
    <lineage>
        <taxon>Eukaryota</taxon>
        <taxon>Metazoa</taxon>
        <taxon>Ecdysozoa</taxon>
        <taxon>Arthropoda</taxon>
        <taxon>Crustacea</taxon>
        <taxon>Multicrustacea</taxon>
        <taxon>Malacostraca</taxon>
        <taxon>Eumalacostraca</taxon>
        <taxon>Eucarida</taxon>
        <taxon>Decapoda</taxon>
        <taxon>Pleocyemata</taxon>
        <taxon>Astacidea</taxon>
        <taxon>Parastacoidea</taxon>
        <taxon>Parastacidae</taxon>
        <taxon>Cherax</taxon>
    </lineage>
</organism>
<evidence type="ECO:0000256" key="3">
    <source>
        <dbReference type="ARBA" id="ARBA00023157"/>
    </source>
</evidence>
<evidence type="ECO:0000256" key="2">
    <source>
        <dbReference type="ARBA" id="ARBA00023136"/>
    </source>
</evidence>
<dbReference type="Pfam" id="PF08205">
    <property type="entry name" value="C2-set_2"/>
    <property type="match status" value="2"/>
</dbReference>
<name>A0AAW0XUP3_CHEQU</name>
<dbReference type="CDD" id="cd00096">
    <property type="entry name" value="Ig"/>
    <property type="match status" value="1"/>
</dbReference>
<feature type="region of interest" description="Disordered" evidence="4">
    <location>
        <begin position="806"/>
        <end position="834"/>
    </location>
</feature>
<dbReference type="Proteomes" id="UP001445076">
    <property type="component" value="Unassembled WGS sequence"/>
</dbReference>
<evidence type="ECO:0008006" key="11">
    <source>
        <dbReference type="Google" id="ProtNLM"/>
    </source>
</evidence>
<dbReference type="InterPro" id="IPR036116">
    <property type="entry name" value="FN3_sf"/>
</dbReference>
<dbReference type="AlphaFoldDB" id="A0AAW0XUP3"/>
<evidence type="ECO:0000313" key="9">
    <source>
        <dbReference type="EMBL" id="KAK8748271.1"/>
    </source>
</evidence>
<dbReference type="SUPFAM" id="SSF49265">
    <property type="entry name" value="Fibronectin type III"/>
    <property type="match status" value="1"/>
</dbReference>
<feature type="compositionally biased region" description="Low complexity" evidence="4">
    <location>
        <begin position="816"/>
        <end position="834"/>
    </location>
</feature>
<evidence type="ECO:0000256" key="4">
    <source>
        <dbReference type="SAM" id="MobiDB-lite"/>
    </source>
</evidence>
<dbReference type="GO" id="GO:0016020">
    <property type="term" value="C:membrane"/>
    <property type="evidence" value="ECO:0007669"/>
    <property type="project" value="UniProtKB-SubCell"/>
</dbReference>
<proteinExistence type="predicted"/>
<comment type="caution">
    <text evidence="9">The sequence shown here is derived from an EMBL/GenBank/DDBJ whole genome shotgun (WGS) entry which is preliminary data.</text>
</comment>
<feature type="domain" description="Ig-like" evidence="7">
    <location>
        <begin position="185"/>
        <end position="270"/>
    </location>
</feature>
<accession>A0AAW0XUP3</accession>
<dbReference type="EMBL" id="JARKIK010000013">
    <property type="protein sequence ID" value="KAK8748271.1"/>
    <property type="molecule type" value="Genomic_DNA"/>
</dbReference>
<dbReference type="PANTHER" id="PTHR23278:SF19">
    <property type="entry name" value="OBSCURIN"/>
    <property type="match status" value="1"/>
</dbReference>
<reference evidence="9 10" key="1">
    <citation type="journal article" date="2024" name="BMC Genomics">
        <title>Genome assembly of redclaw crayfish (Cherax quadricarinatus) provides insights into its immune adaptation and hypoxia tolerance.</title>
        <authorList>
            <person name="Liu Z."/>
            <person name="Zheng J."/>
            <person name="Li H."/>
            <person name="Fang K."/>
            <person name="Wang S."/>
            <person name="He J."/>
            <person name="Zhou D."/>
            <person name="Weng S."/>
            <person name="Chi M."/>
            <person name="Gu Z."/>
            <person name="He J."/>
            <person name="Li F."/>
            <person name="Wang M."/>
        </authorList>
    </citation>
    <scope>NUCLEOTIDE SEQUENCE [LARGE SCALE GENOMIC DNA]</scope>
    <source>
        <strain evidence="9">ZL_2023a</strain>
    </source>
</reference>
<evidence type="ECO:0000256" key="6">
    <source>
        <dbReference type="SAM" id="SignalP"/>
    </source>
</evidence>
<dbReference type="PANTHER" id="PTHR23278">
    <property type="entry name" value="SIDESTEP PROTEIN"/>
    <property type="match status" value="1"/>
</dbReference>
<protein>
    <recommendedName>
        <fullName evidence="11">Nephrin</fullName>
    </recommendedName>
</protein>
<dbReference type="CDD" id="cd00063">
    <property type="entry name" value="FN3"/>
    <property type="match status" value="1"/>
</dbReference>
<evidence type="ECO:0000256" key="1">
    <source>
        <dbReference type="ARBA" id="ARBA00004167"/>
    </source>
</evidence>
<feature type="domain" description="Ig-like" evidence="7">
    <location>
        <begin position="382"/>
        <end position="468"/>
    </location>
</feature>
<sequence length="878" mass="95588">MWSCVLVVATAALTLPQHATSALTLPQHATSALTLPQHATSTLRLNKRATTALNGLEDSPLTKVRAVKDGQVLLPCDMEPPLLNDSTHLVLFYHGDGGTPIYSLDSRSVSLERASHWAEQELGGRAYMRIGRNQRGLLLEKVQLKDEGDYRCRVDFLESPTRNLRIRLEVVVPPGTMTITSNYAPDTRVEGRAGPYPEGAQVILSCQVIGGRPRPQVTWWHEESLLDDVSEVMTGQVTRNALFLTRLTRTDLNKTLTCQAVNSNLSIPLSEAVIIDMMYPPTSVRLVSGSEGQVTLTEGVQRYLTCEARGSRPPARLQWFKNGLPLNHYTQVEVNGEVSRSRLTLTPDSADNGALLTCRGFNPGLPDIVLENTTKLSVFYKPQLELQLGLNLDLDNVEENDDIIFKCIVKSNPSITGVQWAHNGVPLRNNMTQQVQVSRDTLLLKAVTRNSSGTYTCAAANSEGASTSNPLILAVKFPPTCRDGQQTVYGTARHEQLQVPCHVQAYPEPFSFRWAVNTSTGVVDVALNLTRSTGSTSVVSYTPQTHHDFGHLLCWAVNDLGVQHQPCVFQVIPAAKPESVSECRAERNTTMPLTYVVLSCLPGWDGGLNQTFTLEVRQAAKEEVLEAFRHASDPIFIITGLKIGVEYLMTVTAANSRGSSPPLTITYTATAASADKVVSPHSHTSLLTITPFLVLLVGVMAAVSACAGVAVILARRERRRKTNAKIVYDGQLADAHDNHDVHTILCVDKEPEKEDLMRHAGGGGVIGSFYVNPSSTVLNNSGIACLETDLLLRERTAPLASVDSLGRCSTPSSVCTSGSKTASSTRSSRASSSTVALNPDYLAKDPDYLTKNPEFLTREQKHIAPSDPAIHLHKESSV</sequence>
<dbReference type="InterPro" id="IPR013783">
    <property type="entry name" value="Ig-like_fold"/>
</dbReference>
<evidence type="ECO:0000256" key="5">
    <source>
        <dbReference type="SAM" id="Phobius"/>
    </source>
</evidence>
<feature type="domain" description="Ig-like" evidence="7">
    <location>
        <begin position="281"/>
        <end position="377"/>
    </location>
</feature>
<dbReference type="Gene3D" id="2.60.40.10">
    <property type="entry name" value="Immunoglobulins"/>
    <property type="match status" value="6"/>
</dbReference>
<dbReference type="Pfam" id="PF13927">
    <property type="entry name" value="Ig_3"/>
    <property type="match status" value="1"/>
</dbReference>
<dbReference type="PROSITE" id="PS50853">
    <property type="entry name" value="FN3"/>
    <property type="match status" value="1"/>
</dbReference>
<dbReference type="InterPro" id="IPR003598">
    <property type="entry name" value="Ig_sub2"/>
</dbReference>
<gene>
    <name evidence="9" type="ORF">OTU49_016399</name>
</gene>
<keyword evidence="2 5" id="KW-0472">Membrane</keyword>
<dbReference type="InterPro" id="IPR013162">
    <property type="entry name" value="CD80_C2-set"/>
</dbReference>
<feature type="transmembrane region" description="Helical" evidence="5">
    <location>
        <begin position="692"/>
        <end position="714"/>
    </location>
</feature>
<dbReference type="InterPro" id="IPR003961">
    <property type="entry name" value="FN3_dom"/>
</dbReference>
<dbReference type="SUPFAM" id="SSF48726">
    <property type="entry name" value="Immunoglobulin"/>
    <property type="match status" value="5"/>
</dbReference>
<keyword evidence="5" id="KW-1133">Transmembrane helix</keyword>
<evidence type="ECO:0000259" key="8">
    <source>
        <dbReference type="PROSITE" id="PS50853"/>
    </source>
</evidence>
<comment type="subcellular location">
    <subcellularLocation>
        <location evidence="1">Membrane</location>
        <topology evidence="1">Single-pass membrane protein</topology>
    </subcellularLocation>
</comment>
<keyword evidence="6" id="KW-0732">Signal</keyword>
<dbReference type="PROSITE" id="PS50835">
    <property type="entry name" value="IG_LIKE"/>
    <property type="match status" value="4"/>
</dbReference>
<dbReference type="SMART" id="SM00409">
    <property type="entry name" value="IG"/>
    <property type="match status" value="4"/>
</dbReference>
<dbReference type="InterPro" id="IPR003599">
    <property type="entry name" value="Ig_sub"/>
</dbReference>
<dbReference type="InterPro" id="IPR007110">
    <property type="entry name" value="Ig-like_dom"/>
</dbReference>
<dbReference type="SMART" id="SM00408">
    <property type="entry name" value="IGc2"/>
    <property type="match status" value="3"/>
</dbReference>
<keyword evidence="10" id="KW-1185">Reference proteome</keyword>
<feature type="chain" id="PRO_5043620578" description="Nephrin" evidence="6">
    <location>
        <begin position="22"/>
        <end position="878"/>
    </location>
</feature>